<dbReference type="EMBL" id="JAJIRN010000009">
    <property type="protein sequence ID" value="MCV2370456.1"/>
    <property type="molecule type" value="Genomic_DNA"/>
</dbReference>
<dbReference type="Gene3D" id="2.40.170.20">
    <property type="entry name" value="TonB-dependent receptor, beta-barrel domain"/>
    <property type="match status" value="1"/>
</dbReference>
<keyword evidence="4" id="KW-0998">Cell outer membrane</keyword>
<dbReference type="Proteomes" id="UP001209701">
    <property type="component" value="Unassembled WGS sequence"/>
</dbReference>
<feature type="chain" id="PRO_5047056991" evidence="6">
    <location>
        <begin position="22"/>
        <end position="1005"/>
    </location>
</feature>
<dbReference type="Pfam" id="PF07715">
    <property type="entry name" value="Plug"/>
    <property type="match status" value="1"/>
</dbReference>
<evidence type="ECO:0000256" key="4">
    <source>
        <dbReference type="ARBA" id="ARBA00023237"/>
    </source>
</evidence>
<sequence>MKPIASACAALLTMLAPATHAQQAATPAPAADTQQLDTVVVSGIRRSLESAVSLKRENHGVVDGIVAEDIGKFPDTNLAESMQRISGVSIERGQSGEGSRVTVRGIGADFNMVLLNGRQMPGALLNSAEGGSSANSSRAFDFANLSSDSVSAIEVFKTSRAASPAGGIGATINIKTARPLDSKGRIASFSVKANHDASDGRLPDMYQGSSLTPDLSGIYSETFANGTLGISISGSFSRRDSGSNKAYTQNGWHPFLGDESGWGAIPKKGEPGYAQITNRPGANTLYSTPVDLRYALTALERERTNGQLVLQYAPSKDLKFTLDYTMADNTVNKKNVQVGTWFNFQGGPSAWTDGPVAGPISYSAQFPAKDHDLALDGGQYGEKAKNRSTGFNAEWKLSEQLKVELDAHSSTAKTAPNSPYGTYSVIGAGMFSQGDAYGYYNQDLPILSLPNTVFDTNKIQVGGTRFDNALSDQKIDQAQFRAAYKLSADDKLNFGLSGTKVNNRSASVNHQNGDWGGVGKQGDYAANLFNTENLPGYFGQVKGSDDPRLMQNFYSFDFNAMRTRAIEIAMKSGTSSHPAPLTRAEAEAYFSAYTDFTKGVDLRTTEKSTSGYLQYDHSFDTAIPMNVSVGLRREQTKVESSSQVLALTGASWGSLNEIAVQSGGTTFGTSSGKYNYWLPSIDWDADLSANLKLRASYGETIGRPGWASLAGGVTVGDTANAGGGTGSTGNAALLPLLSKNWDTSLEYYYNKSSYVAAGLFRKNITNFIASTTVKQPVGQVHTPIGGKYYLAAIASGCSATDPKCQRNYIFNNFNGQPGVTKTGVNAAGEIQGTIVGQATDPLLQFAVTTPSNAKGDNLSGIELNAQHLFGNSGFGVAGNYTKVSSGLSYDNHSTAAQSALVGVSNSYNLVGFYEGSGFSIRGAYNWRGEFLAATTDGAGNNPIYTEPYGQMDMTIAYKMTKNLTFQADFLNLNDGVIRQHGRTKEQLVSVTQTGRRYLVGARYSF</sequence>
<comment type="caution">
    <text evidence="9">The sequence shown here is derived from an EMBL/GenBank/DDBJ whole genome shotgun (WGS) entry which is preliminary data.</text>
</comment>
<evidence type="ECO:0000313" key="9">
    <source>
        <dbReference type="EMBL" id="MCV2370456.1"/>
    </source>
</evidence>
<comment type="similarity">
    <text evidence="2 5">Belongs to the TonB-dependent receptor family.</text>
</comment>
<evidence type="ECO:0000313" key="10">
    <source>
        <dbReference type="Proteomes" id="UP001209701"/>
    </source>
</evidence>
<evidence type="ECO:0000256" key="6">
    <source>
        <dbReference type="SAM" id="SignalP"/>
    </source>
</evidence>
<comment type="subcellular location">
    <subcellularLocation>
        <location evidence="1 5">Cell outer membrane</location>
    </subcellularLocation>
</comment>
<dbReference type="InterPro" id="IPR012910">
    <property type="entry name" value="Plug_dom"/>
</dbReference>
<reference evidence="9 10" key="1">
    <citation type="submission" date="2021-11" db="EMBL/GenBank/DDBJ databases">
        <authorList>
            <person name="Liang Q."/>
            <person name="Mou H."/>
            <person name="Liu Z."/>
        </authorList>
    </citation>
    <scope>NUCLEOTIDE SEQUENCE [LARGE SCALE GENOMIC DNA]</scope>
    <source>
        <strain evidence="9 10">CHU3</strain>
    </source>
</reference>
<feature type="domain" description="TonB-dependent receptor plug" evidence="8">
    <location>
        <begin position="56"/>
        <end position="169"/>
    </location>
</feature>
<evidence type="ECO:0000256" key="5">
    <source>
        <dbReference type="RuleBase" id="RU003357"/>
    </source>
</evidence>
<evidence type="ECO:0000259" key="8">
    <source>
        <dbReference type="Pfam" id="PF07715"/>
    </source>
</evidence>
<dbReference type="Pfam" id="PF00593">
    <property type="entry name" value="TonB_dep_Rec_b-barrel"/>
    <property type="match status" value="1"/>
</dbReference>
<keyword evidence="9" id="KW-0675">Receptor</keyword>
<dbReference type="NCBIfam" id="TIGR01782">
    <property type="entry name" value="TonB-Xanth-Caul"/>
    <property type="match status" value="1"/>
</dbReference>
<name>A0ABT2YKG7_9BURK</name>
<dbReference type="RefSeq" id="WP_263573040.1">
    <property type="nucleotide sequence ID" value="NZ_JAJIRN010000009.1"/>
</dbReference>
<feature type="signal peptide" evidence="6">
    <location>
        <begin position="1"/>
        <end position="21"/>
    </location>
</feature>
<dbReference type="InterPro" id="IPR036942">
    <property type="entry name" value="Beta-barrel_TonB_sf"/>
</dbReference>
<keyword evidence="5" id="KW-0798">TonB box</keyword>
<gene>
    <name evidence="9" type="ORF">LNV07_20435</name>
</gene>
<evidence type="ECO:0000259" key="7">
    <source>
        <dbReference type="Pfam" id="PF00593"/>
    </source>
</evidence>
<keyword evidence="6" id="KW-0732">Signal</keyword>
<dbReference type="InterPro" id="IPR000531">
    <property type="entry name" value="Beta-barrel_TonB"/>
</dbReference>
<keyword evidence="3 5" id="KW-0472">Membrane</keyword>
<dbReference type="PANTHER" id="PTHR40980">
    <property type="entry name" value="PLUG DOMAIN-CONTAINING PROTEIN"/>
    <property type="match status" value="1"/>
</dbReference>
<keyword evidence="10" id="KW-1185">Reference proteome</keyword>
<dbReference type="SUPFAM" id="SSF56935">
    <property type="entry name" value="Porins"/>
    <property type="match status" value="1"/>
</dbReference>
<evidence type="ECO:0000256" key="1">
    <source>
        <dbReference type="ARBA" id="ARBA00004442"/>
    </source>
</evidence>
<dbReference type="InterPro" id="IPR010104">
    <property type="entry name" value="TonB_rcpt_bac"/>
</dbReference>
<organism evidence="9 10">
    <name type="scientific">Roseateles oligotrophus</name>
    <dbReference type="NCBI Taxonomy" id="1769250"/>
    <lineage>
        <taxon>Bacteria</taxon>
        <taxon>Pseudomonadati</taxon>
        <taxon>Pseudomonadota</taxon>
        <taxon>Betaproteobacteria</taxon>
        <taxon>Burkholderiales</taxon>
        <taxon>Sphaerotilaceae</taxon>
        <taxon>Roseateles</taxon>
    </lineage>
</organism>
<dbReference type="Gene3D" id="2.170.130.10">
    <property type="entry name" value="TonB-dependent receptor, plug domain"/>
    <property type="match status" value="1"/>
</dbReference>
<dbReference type="InterPro" id="IPR037066">
    <property type="entry name" value="Plug_dom_sf"/>
</dbReference>
<dbReference type="PANTHER" id="PTHR40980:SF3">
    <property type="entry name" value="TONB-DEPENDENT RECEPTOR-LIKE BETA-BARREL DOMAIN-CONTAINING PROTEIN"/>
    <property type="match status" value="1"/>
</dbReference>
<evidence type="ECO:0000256" key="2">
    <source>
        <dbReference type="ARBA" id="ARBA00009810"/>
    </source>
</evidence>
<accession>A0ABT2YKG7</accession>
<feature type="domain" description="TonB-dependent receptor-like beta-barrel" evidence="7">
    <location>
        <begin position="436"/>
        <end position="972"/>
    </location>
</feature>
<proteinExistence type="inferred from homology"/>
<protein>
    <submittedName>
        <fullName evidence="9">TonB-dependent receptor</fullName>
    </submittedName>
</protein>
<evidence type="ECO:0000256" key="3">
    <source>
        <dbReference type="ARBA" id="ARBA00023136"/>
    </source>
</evidence>